<accession>A0ACC2X745</accession>
<proteinExistence type="predicted"/>
<gene>
    <name evidence="1" type="ORF">QFC22_003716</name>
</gene>
<reference evidence="1" key="1">
    <citation type="submission" date="2023-04" db="EMBL/GenBank/DDBJ databases">
        <title>Draft Genome sequencing of Naganishia species isolated from polar environments using Oxford Nanopore Technology.</title>
        <authorList>
            <person name="Leo P."/>
            <person name="Venkateswaran K."/>
        </authorList>
    </citation>
    <scope>NUCLEOTIDE SEQUENCE</scope>
    <source>
        <strain evidence="1">MNA-CCFEE 5425</strain>
    </source>
</reference>
<organism evidence="1 2">
    <name type="scientific">Naganishia vaughanmartiniae</name>
    <dbReference type="NCBI Taxonomy" id="1424756"/>
    <lineage>
        <taxon>Eukaryota</taxon>
        <taxon>Fungi</taxon>
        <taxon>Dikarya</taxon>
        <taxon>Basidiomycota</taxon>
        <taxon>Agaricomycotina</taxon>
        <taxon>Tremellomycetes</taxon>
        <taxon>Filobasidiales</taxon>
        <taxon>Filobasidiaceae</taxon>
        <taxon>Naganishia</taxon>
    </lineage>
</organism>
<evidence type="ECO:0000313" key="2">
    <source>
        <dbReference type="Proteomes" id="UP001243375"/>
    </source>
</evidence>
<comment type="caution">
    <text evidence="1">The sequence shown here is derived from an EMBL/GenBank/DDBJ whole genome shotgun (WGS) entry which is preliminary data.</text>
</comment>
<protein>
    <submittedName>
        <fullName evidence="1">Uncharacterized protein</fullName>
    </submittedName>
</protein>
<name>A0ACC2X745_9TREE</name>
<dbReference type="Proteomes" id="UP001243375">
    <property type="component" value="Unassembled WGS sequence"/>
</dbReference>
<evidence type="ECO:0000313" key="1">
    <source>
        <dbReference type="EMBL" id="KAJ9119224.1"/>
    </source>
</evidence>
<sequence length="216" mass="23123">MSLDQKEIVWPKAKGHDLMNAYEKRLMSIASSDSAVKAASKAQIARDHQAEELNDDDQQAEDDLIVPAIAAGATAPVTPKRPQPVRRTRANAAQEDEPVHDVQEDEAVDDPAAPGEEGVEQERNVTHDENETSPAVDLQEDAEEGNADAVIDATSEGDRPPTDVHVSPPPIAADLRASSPADPTSDDEAEAEPGRATRASSAVSFGDVQPTKRIRR</sequence>
<dbReference type="EMBL" id="JASBWU010000009">
    <property type="protein sequence ID" value="KAJ9119224.1"/>
    <property type="molecule type" value="Genomic_DNA"/>
</dbReference>
<keyword evidence="2" id="KW-1185">Reference proteome</keyword>